<protein>
    <recommendedName>
        <fullName evidence="5">Bulb-type lectin domain-containing protein</fullName>
    </recommendedName>
</protein>
<accession>A0AAV3RU79</accession>
<keyword evidence="7" id="KW-1185">Reference proteome</keyword>
<dbReference type="SUPFAM" id="SSF57414">
    <property type="entry name" value="Hairpin loop containing domain-like"/>
    <property type="match status" value="1"/>
</dbReference>
<dbReference type="PANTHER" id="PTHR47976:SF120">
    <property type="entry name" value="G-TYPE LECTIN S-RECEPTOR-LIKE SERINE_THREONINE-PROTEIN KINASE SD2-5"/>
    <property type="match status" value="1"/>
</dbReference>
<keyword evidence="1 4" id="KW-0732">Signal</keyword>
<dbReference type="Pfam" id="PF00024">
    <property type="entry name" value="PAN_1"/>
    <property type="match status" value="1"/>
</dbReference>
<proteinExistence type="predicted"/>
<evidence type="ECO:0000313" key="7">
    <source>
        <dbReference type="Proteomes" id="UP001454036"/>
    </source>
</evidence>
<evidence type="ECO:0000259" key="5">
    <source>
        <dbReference type="PROSITE" id="PS50927"/>
    </source>
</evidence>
<feature type="domain" description="Bulb-type lectin" evidence="5">
    <location>
        <begin position="32"/>
        <end position="156"/>
    </location>
</feature>
<dbReference type="Gene3D" id="3.50.4.10">
    <property type="entry name" value="Hepatocyte Growth Factor"/>
    <property type="match status" value="1"/>
</dbReference>
<keyword evidence="3" id="KW-0812">Transmembrane</keyword>
<sequence length="464" mass="52368">MKIYFLVFIIDIFVGYGYCKSSVEIGYQVTLGIPIAYSKDFVGRAFLINAEQMEPKFKVALSVEADEINEKYGCSIDVFLGEVKVWSSGHLSRFYTTEKCMLELTQNGDLQLKGIDQKVGWRSGTSSQDVKRLHLLRTGNLVLVDDMNLIKWQSFNFPTDIMLWGQRLSSETRLTSFPFNSTIFFSFEIQHNKIALYLNSGTFKYAYWEFTPPDKHNITYVQLTSKGLEVYNDLFKRTAQISSQNVEAVRFLALENSTGNFGLYYYSDDKGDFEASFQATNSTCDLPLACKAYGICTYSNSCSCIRTISREKGSLSDCSEEFPTSSLCVKNEVQMVELQDASSILRGASNDIKKNVSRDICANLCLMDECNCVAALYDSEEKECYLYGMVRGVKQVERGSKFRYMVKVPKGTGRSHGRSAGLKKWILVLVVVVDGVIILLVGGALGYYVYRRRKRITQGSSNDS</sequence>
<comment type="caution">
    <text evidence="6">The sequence shown here is derived from an EMBL/GenBank/DDBJ whole genome shotgun (WGS) entry which is preliminary data.</text>
</comment>
<feature type="signal peptide" evidence="4">
    <location>
        <begin position="1"/>
        <end position="19"/>
    </location>
</feature>
<dbReference type="EMBL" id="BAABME010011594">
    <property type="protein sequence ID" value="GAA0184010.1"/>
    <property type="molecule type" value="Genomic_DNA"/>
</dbReference>
<dbReference type="Pfam" id="PF01453">
    <property type="entry name" value="B_lectin"/>
    <property type="match status" value="1"/>
</dbReference>
<dbReference type="Proteomes" id="UP001454036">
    <property type="component" value="Unassembled WGS sequence"/>
</dbReference>
<dbReference type="InterPro" id="IPR035446">
    <property type="entry name" value="SLSG/EP1"/>
</dbReference>
<keyword evidence="2" id="KW-0325">Glycoprotein</keyword>
<organism evidence="6 7">
    <name type="scientific">Lithospermum erythrorhizon</name>
    <name type="common">Purple gromwell</name>
    <name type="synonym">Lithospermum officinale var. erythrorhizon</name>
    <dbReference type="NCBI Taxonomy" id="34254"/>
    <lineage>
        <taxon>Eukaryota</taxon>
        <taxon>Viridiplantae</taxon>
        <taxon>Streptophyta</taxon>
        <taxon>Embryophyta</taxon>
        <taxon>Tracheophyta</taxon>
        <taxon>Spermatophyta</taxon>
        <taxon>Magnoliopsida</taxon>
        <taxon>eudicotyledons</taxon>
        <taxon>Gunneridae</taxon>
        <taxon>Pentapetalae</taxon>
        <taxon>asterids</taxon>
        <taxon>lamiids</taxon>
        <taxon>Boraginales</taxon>
        <taxon>Boraginaceae</taxon>
        <taxon>Boraginoideae</taxon>
        <taxon>Lithospermeae</taxon>
        <taxon>Lithospermum</taxon>
    </lineage>
</organism>
<dbReference type="InterPro" id="IPR001480">
    <property type="entry name" value="Bulb-type_lectin_dom"/>
</dbReference>
<dbReference type="SUPFAM" id="SSF51110">
    <property type="entry name" value="alpha-D-mannose-specific plant lectins"/>
    <property type="match status" value="1"/>
</dbReference>
<keyword evidence="3" id="KW-1133">Transmembrane helix</keyword>
<reference evidence="6 7" key="1">
    <citation type="submission" date="2024-01" db="EMBL/GenBank/DDBJ databases">
        <title>The complete chloroplast genome sequence of Lithospermum erythrorhizon: insights into the phylogenetic relationship among Boraginaceae species and the maternal lineages of purple gromwells.</title>
        <authorList>
            <person name="Okada T."/>
            <person name="Watanabe K."/>
        </authorList>
    </citation>
    <scope>NUCLEOTIDE SEQUENCE [LARGE SCALE GENOMIC DNA]</scope>
</reference>
<dbReference type="PROSITE" id="PS50927">
    <property type="entry name" value="BULB_LECTIN"/>
    <property type="match status" value="1"/>
</dbReference>
<dbReference type="InterPro" id="IPR003609">
    <property type="entry name" value="Pan_app"/>
</dbReference>
<dbReference type="InterPro" id="IPR051343">
    <property type="entry name" value="G-type_lectin_kinases/EP1-like"/>
</dbReference>
<keyword evidence="3" id="KW-0472">Membrane</keyword>
<gene>
    <name evidence="6" type="ORF">LIER_31324</name>
</gene>
<dbReference type="Gene3D" id="2.90.10.10">
    <property type="entry name" value="Bulb-type lectin domain"/>
    <property type="match status" value="1"/>
</dbReference>
<evidence type="ECO:0000256" key="4">
    <source>
        <dbReference type="SAM" id="SignalP"/>
    </source>
</evidence>
<evidence type="ECO:0000256" key="1">
    <source>
        <dbReference type="ARBA" id="ARBA00022729"/>
    </source>
</evidence>
<dbReference type="AlphaFoldDB" id="A0AAV3RU79"/>
<feature type="transmembrane region" description="Helical" evidence="3">
    <location>
        <begin position="425"/>
        <end position="450"/>
    </location>
</feature>
<name>A0AAV3RU79_LITER</name>
<dbReference type="PANTHER" id="PTHR47976">
    <property type="entry name" value="G-TYPE LECTIN S-RECEPTOR-LIKE SERINE/THREONINE-PROTEIN KINASE SD2-5"/>
    <property type="match status" value="1"/>
</dbReference>
<evidence type="ECO:0000256" key="2">
    <source>
        <dbReference type="ARBA" id="ARBA00023180"/>
    </source>
</evidence>
<dbReference type="SMART" id="SM00473">
    <property type="entry name" value="PAN_AP"/>
    <property type="match status" value="1"/>
</dbReference>
<dbReference type="PIRSF" id="PIRSF002686">
    <property type="entry name" value="SLG"/>
    <property type="match status" value="1"/>
</dbReference>
<dbReference type="InterPro" id="IPR036426">
    <property type="entry name" value="Bulb-type_lectin_dom_sf"/>
</dbReference>
<evidence type="ECO:0000313" key="6">
    <source>
        <dbReference type="EMBL" id="GAA0184010.1"/>
    </source>
</evidence>
<feature type="chain" id="PRO_5043663106" description="Bulb-type lectin domain-containing protein" evidence="4">
    <location>
        <begin position="20"/>
        <end position="464"/>
    </location>
</feature>
<evidence type="ECO:0000256" key="3">
    <source>
        <dbReference type="SAM" id="Phobius"/>
    </source>
</evidence>